<evidence type="ECO:0000313" key="3">
    <source>
        <dbReference type="EMBL" id="PIC34695.1"/>
    </source>
</evidence>
<organism evidence="3 4">
    <name type="scientific">Caenorhabditis nigoni</name>
    <dbReference type="NCBI Taxonomy" id="1611254"/>
    <lineage>
        <taxon>Eukaryota</taxon>
        <taxon>Metazoa</taxon>
        <taxon>Ecdysozoa</taxon>
        <taxon>Nematoda</taxon>
        <taxon>Chromadorea</taxon>
        <taxon>Rhabditida</taxon>
        <taxon>Rhabditina</taxon>
        <taxon>Rhabditomorpha</taxon>
        <taxon>Rhabditoidea</taxon>
        <taxon>Rhabditidae</taxon>
        <taxon>Peloderinae</taxon>
        <taxon>Caenorhabditis</taxon>
    </lineage>
</organism>
<dbReference type="Pfam" id="PF06678">
    <property type="entry name" value="DUF1179"/>
    <property type="match status" value="1"/>
</dbReference>
<gene>
    <name evidence="3" type="primary">Cnig_chr_IV.g14272</name>
    <name evidence="3" type="ORF">B9Z55_014272</name>
</gene>
<reference evidence="4" key="1">
    <citation type="submission" date="2017-10" db="EMBL/GenBank/DDBJ databases">
        <title>Rapid genome shrinkage in a self-fertile nematode reveals novel sperm competition proteins.</title>
        <authorList>
            <person name="Yin D."/>
            <person name="Schwarz E.M."/>
            <person name="Thomas C.G."/>
            <person name="Felde R.L."/>
            <person name="Korf I.F."/>
            <person name="Cutter A.D."/>
            <person name="Schartner C.M."/>
            <person name="Ralston E.J."/>
            <person name="Meyer B.J."/>
            <person name="Haag E.S."/>
        </authorList>
    </citation>
    <scope>NUCLEOTIDE SEQUENCE [LARGE SCALE GENOMIC DNA]</scope>
    <source>
        <strain evidence="4">JU1422</strain>
    </source>
</reference>
<keyword evidence="2" id="KW-0472">Membrane</keyword>
<keyword evidence="2" id="KW-1133">Transmembrane helix</keyword>
<keyword evidence="4" id="KW-1185">Reference proteome</keyword>
<comment type="caution">
    <text evidence="3">The sequence shown here is derived from an EMBL/GenBank/DDBJ whole genome shotgun (WGS) entry which is preliminary data.</text>
</comment>
<feature type="compositionally biased region" description="Basic and acidic residues" evidence="1">
    <location>
        <begin position="93"/>
        <end position="102"/>
    </location>
</feature>
<dbReference type="Proteomes" id="UP000230233">
    <property type="component" value="Chromosome IV"/>
</dbReference>
<evidence type="ECO:0000256" key="1">
    <source>
        <dbReference type="SAM" id="MobiDB-lite"/>
    </source>
</evidence>
<name>A0A2G5U578_9PELO</name>
<dbReference type="EMBL" id="PDUG01000004">
    <property type="protein sequence ID" value="PIC34695.1"/>
    <property type="molecule type" value="Genomic_DNA"/>
</dbReference>
<evidence type="ECO:0000256" key="2">
    <source>
        <dbReference type="SAM" id="Phobius"/>
    </source>
</evidence>
<sequence length="108" mass="11654">MLSIAFLLENIVLFGPSFLFLFPLINCSSKKKFETDGKADLVPKSVTPPASSPVNDESSKQAPPTSQTPPARTPVEKTGSVQEDTLANVKSLPPEKSEAPDSKKKKKK</sequence>
<feature type="region of interest" description="Disordered" evidence="1">
    <location>
        <begin position="36"/>
        <end position="108"/>
    </location>
</feature>
<protein>
    <submittedName>
        <fullName evidence="3">Uncharacterized protein</fullName>
    </submittedName>
</protein>
<feature type="compositionally biased region" description="Polar residues" evidence="1">
    <location>
        <begin position="48"/>
        <end position="70"/>
    </location>
</feature>
<dbReference type="AlphaFoldDB" id="A0A2G5U578"/>
<dbReference type="InterPro" id="IPR009564">
    <property type="entry name" value="DUF1179"/>
</dbReference>
<dbReference type="OrthoDB" id="5868225at2759"/>
<feature type="transmembrane region" description="Helical" evidence="2">
    <location>
        <begin position="6"/>
        <end position="25"/>
    </location>
</feature>
<proteinExistence type="predicted"/>
<accession>A0A2G5U578</accession>
<keyword evidence="2" id="KW-0812">Transmembrane</keyword>
<evidence type="ECO:0000313" key="4">
    <source>
        <dbReference type="Proteomes" id="UP000230233"/>
    </source>
</evidence>